<keyword evidence="2" id="KW-1133">Transmembrane helix</keyword>
<proteinExistence type="predicted"/>
<feature type="region of interest" description="Disordered" evidence="1">
    <location>
        <begin position="42"/>
        <end position="61"/>
    </location>
</feature>
<evidence type="ECO:0000313" key="3">
    <source>
        <dbReference type="EMBL" id="VIP01477.1"/>
    </source>
</evidence>
<reference evidence="3" key="1">
    <citation type="submission" date="2019-04" db="EMBL/GenBank/DDBJ databases">
        <authorList>
            <consortium name="Science for Life Laboratories"/>
        </authorList>
    </citation>
    <scope>NUCLEOTIDE SEQUENCE</scope>
    <source>
        <strain evidence="3">MBLW1</strain>
    </source>
</reference>
<keyword evidence="4" id="KW-1185">Reference proteome</keyword>
<feature type="compositionally biased region" description="Polar residues" evidence="1">
    <location>
        <begin position="42"/>
        <end position="55"/>
    </location>
</feature>
<dbReference type="RefSeq" id="WP_162656678.1">
    <property type="nucleotide sequence ID" value="NZ_LR593887.1"/>
</dbReference>
<dbReference type="InParanoid" id="A0A6C2YJB3"/>
<dbReference type="AlphaFoldDB" id="A0A6C2YJB3"/>
<name>A0A6C2YJB3_9BACT</name>
<sequence length="285" mass="32544">MPIPWTRIRNVIAILFALYGILFLRLASIRIWSIEFTFTPQESQPNRETARSPTWQAPPPASRVTIDEEISETSFFSDPQYDNGQAILWLRSGTRERGIKVIFGSRHWNERQSLQNAVGKVRVSGVVDPNRYSFTPPTPPTPGIPIEPPIAVLTEAKLEMTWMERSIWTIWIFSSWLFAVCVISMIGFNALHIPPEFNEDQQFGMAFVRFLLMTGALFLIAVIGYGFSFYLFAFTGWLMYPHSEDTLSAMFGFAIFGISACFLFRGLFEFLGWIPRRTTGLNLTS</sequence>
<dbReference type="EMBL" id="LR593887">
    <property type="protein sequence ID" value="VTR98523.1"/>
    <property type="molecule type" value="Genomic_DNA"/>
</dbReference>
<organism evidence="3">
    <name type="scientific">Tuwongella immobilis</name>
    <dbReference type="NCBI Taxonomy" id="692036"/>
    <lineage>
        <taxon>Bacteria</taxon>
        <taxon>Pseudomonadati</taxon>
        <taxon>Planctomycetota</taxon>
        <taxon>Planctomycetia</taxon>
        <taxon>Gemmatales</taxon>
        <taxon>Gemmataceae</taxon>
        <taxon>Tuwongella</taxon>
    </lineage>
</organism>
<feature type="transmembrane region" description="Helical" evidence="2">
    <location>
        <begin position="203"/>
        <end position="227"/>
    </location>
</feature>
<keyword evidence="2" id="KW-0812">Transmembrane</keyword>
<evidence type="ECO:0000256" key="2">
    <source>
        <dbReference type="SAM" id="Phobius"/>
    </source>
</evidence>
<feature type="transmembrane region" description="Helical" evidence="2">
    <location>
        <begin position="12"/>
        <end position="32"/>
    </location>
</feature>
<feature type="transmembrane region" description="Helical" evidence="2">
    <location>
        <begin position="247"/>
        <end position="268"/>
    </location>
</feature>
<gene>
    <name evidence="3" type="ORF">GMBLW1_24830</name>
</gene>
<dbReference type="EMBL" id="LR586016">
    <property type="protein sequence ID" value="VIP01477.1"/>
    <property type="molecule type" value="Genomic_DNA"/>
</dbReference>
<protein>
    <submittedName>
        <fullName evidence="3">Uncharacterized protein</fullName>
    </submittedName>
</protein>
<keyword evidence="2" id="KW-0472">Membrane</keyword>
<feature type="transmembrane region" description="Helical" evidence="2">
    <location>
        <begin position="168"/>
        <end position="191"/>
    </location>
</feature>
<dbReference type="KEGG" id="tim:GMBLW1_24830"/>
<evidence type="ECO:0000256" key="1">
    <source>
        <dbReference type="SAM" id="MobiDB-lite"/>
    </source>
</evidence>
<dbReference type="Proteomes" id="UP000464378">
    <property type="component" value="Chromosome"/>
</dbReference>
<accession>A0A6C2YJB3</accession>
<evidence type="ECO:0000313" key="4">
    <source>
        <dbReference type="Proteomes" id="UP000464378"/>
    </source>
</evidence>